<dbReference type="AlphaFoldDB" id="Q6ZF76"/>
<feature type="region of interest" description="Disordered" evidence="2">
    <location>
        <begin position="212"/>
        <end position="231"/>
    </location>
</feature>
<dbReference type="Proteomes" id="UP000000763">
    <property type="component" value="Chromosome 7"/>
</dbReference>
<protein>
    <recommendedName>
        <fullName evidence="3">No apical meristem-associated C-terminal domain-containing protein</fullName>
    </recommendedName>
</protein>
<dbReference type="Pfam" id="PF14303">
    <property type="entry name" value="NAM-associated"/>
    <property type="match status" value="1"/>
</dbReference>
<feature type="compositionally biased region" description="Pro residues" evidence="2">
    <location>
        <begin position="214"/>
        <end position="223"/>
    </location>
</feature>
<keyword evidence="1" id="KW-0175">Coiled coil</keyword>
<organism evidence="4 5">
    <name type="scientific">Oryza sativa subsp. japonica</name>
    <name type="common">Rice</name>
    <dbReference type="NCBI Taxonomy" id="39947"/>
    <lineage>
        <taxon>Eukaryota</taxon>
        <taxon>Viridiplantae</taxon>
        <taxon>Streptophyta</taxon>
        <taxon>Embryophyta</taxon>
        <taxon>Tracheophyta</taxon>
        <taxon>Spermatophyta</taxon>
        <taxon>Magnoliopsida</taxon>
        <taxon>Liliopsida</taxon>
        <taxon>Poales</taxon>
        <taxon>Poaceae</taxon>
        <taxon>BOP clade</taxon>
        <taxon>Oryzoideae</taxon>
        <taxon>Oryzeae</taxon>
        <taxon>Oryzinae</taxon>
        <taxon>Oryza</taxon>
        <taxon>Oryza sativa</taxon>
    </lineage>
</organism>
<proteinExistence type="predicted"/>
<evidence type="ECO:0000256" key="2">
    <source>
        <dbReference type="SAM" id="MobiDB-lite"/>
    </source>
</evidence>
<evidence type="ECO:0000313" key="5">
    <source>
        <dbReference type="Proteomes" id="UP000000763"/>
    </source>
</evidence>
<reference evidence="5" key="1">
    <citation type="journal article" date="2005" name="Nature">
        <title>The map-based sequence of the rice genome.</title>
        <authorList>
            <consortium name="International rice genome sequencing project (IRGSP)"/>
            <person name="Matsumoto T."/>
            <person name="Wu J."/>
            <person name="Kanamori H."/>
            <person name="Katayose Y."/>
            <person name="Fujisawa M."/>
            <person name="Namiki N."/>
            <person name="Mizuno H."/>
            <person name="Yamamoto K."/>
            <person name="Antonio B.A."/>
            <person name="Baba T."/>
            <person name="Sakata K."/>
            <person name="Nagamura Y."/>
            <person name="Aoki H."/>
            <person name="Arikawa K."/>
            <person name="Arita K."/>
            <person name="Bito T."/>
            <person name="Chiden Y."/>
            <person name="Fujitsuka N."/>
            <person name="Fukunaka R."/>
            <person name="Hamada M."/>
            <person name="Harada C."/>
            <person name="Hayashi A."/>
            <person name="Hijishita S."/>
            <person name="Honda M."/>
            <person name="Hosokawa S."/>
            <person name="Ichikawa Y."/>
            <person name="Idonuma A."/>
            <person name="Iijima M."/>
            <person name="Ikeda M."/>
            <person name="Ikeno M."/>
            <person name="Ito K."/>
            <person name="Ito S."/>
            <person name="Ito T."/>
            <person name="Ito Y."/>
            <person name="Ito Y."/>
            <person name="Iwabuchi A."/>
            <person name="Kamiya K."/>
            <person name="Karasawa W."/>
            <person name="Kurita K."/>
            <person name="Katagiri S."/>
            <person name="Kikuta A."/>
            <person name="Kobayashi H."/>
            <person name="Kobayashi N."/>
            <person name="Machita K."/>
            <person name="Maehara T."/>
            <person name="Masukawa M."/>
            <person name="Mizubayashi T."/>
            <person name="Mukai Y."/>
            <person name="Nagasaki H."/>
            <person name="Nagata Y."/>
            <person name="Naito S."/>
            <person name="Nakashima M."/>
            <person name="Nakama Y."/>
            <person name="Nakamichi Y."/>
            <person name="Nakamura M."/>
            <person name="Meguro A."/>
            <person name="Negishi M."/>
            <person name="Ohta I."/>
            <person name="Ohta T."/>
            <person name="Okamoto M."/>
            <person name="Ono N."/>
            <person name="Saji S."/>
            <person name="Sakaguchi M."/>
            <person name="Sakai K."/>
            <person name="Shibata M."/>
            <person name="Shimokawa T."/>
            <person name="Song J."/>
            <person name="Takazaki Y."/>
            <person name="Terasawa K."/>
            <person name="Tsugane M."/>
            <person name="Tsuji K."/>
            <person name="Ueda S."/>
            <person name="Waki K."/>
            <person name="Yamagata H."/>
            <person name="Yamamoto M."/>
            <person name="Yamamoto S."/>
            <person name="Yamane H."/>
            <person name="Yoshiki S."/>
            <person name="Yoshihara R."/>
            <person name="Yukawa K."/>
            <person name="Zhong H."/>
            <person name="Yano M."/>
            <person name="Yuan Q."/>
            <person name="Ouyang S."/>
            <person name="Liu J."/>
            <person name="Jones K.M."/>
            <person name="Gansberger K."/>
            <person name="Moffat K."/>
            <person name="Hill J."/>
            <person name="Bera J."/>
            <person name="Fadrosh D."/>
            <person name="Jin S."/>
            <person name="Johri S."/>
            <person name="Kim M."/>
            <person name="Overton L."/>
            <person name="Reardon M."/>
            <person name="Tsitrin T."/>
            <person name="Vuong H."/>
            <person name="Weaver B."/>
            <person name="Ciecko A."/>
            <person name="Tallon L."/>
            <person name="Jackson J."/>
            <person name="Pai G."/>
            <person name="Aken S.V."/>
            <person name="Utterback T."/>
            <person name="Reidmuller S."/>
            <person name="Feldblyum T."/>
            <person name="Hsiao J."/>
            <person name="Zismann V."/>
            <person name="Iobst S."/>
            <person name="de Vazeille A.R."/>
            <person name="Buell C.R."/>
            <person name="Ying K."/>
            <person name="Li Y."/>
            <person name="Lu T."/>
            <person name="Huang Y."/>
            <person name="Zhao Q."/>
            <person name="Feng Q."/>
            <person name="Zhang L."/>
            <person name="Zhu J."/>
            <person name="Weng Q."/>
            <person name="Mu J."/>
            <person name="Lu Y."/>
            <person name="Fan D."/>
            <person name="Liu Y."/>
            <person name="Guan J."/>
            <person name="Zhang Y."/>
            <person name="Yu S."/>
            <person name="Liu X."/>
            <person name="Zhang Y."/>
            <person name="Hong G."/>
            <person name="Han B."/>
            <person name="Choisne N."/>
            <person name="Demange N."/>
            <person name="Orjeda G."/>
            <person name="Samain S."/>
            <person name="Cattolico L."/>
            <person name="Pelletier E."/>
            <person name="Couloux A."/>
            <person name="Segurens B."/>
            <person name="Wincker P."/>
            <person name="D'Hont A."/>
            <person name="Scarpelli C."/>
            <person name="Weissenbach J."/>
            <person name="Salanoubat M."/>
            <person name="Quetier F."/>
            <person name="Yu Y."/>
            <person name="Kim H.R."/>
            <person name="Rambo T."/>
            <person name="Currie J."/>
            <person name="Collura K."/>
            <person name="Luo M."/>
            <person name="Yang T."/>
            <person name="Ammiraju J.S.S."/>
            <person name="Engler F."/>
            <person name="Soderlund C."/>
            <person name="Wing R.A."/>
            <person name="Palmer L.E."/>
            <person name="de la Bastide M."/>
            <person name="Spiegel L."/>
            <person name="Nascimento L."/>
            <person name="Zutavern T."/>
            <person name="O'Shaughnessy A."/>
            <person name="Dike S."/>
            <person name="Dedhia N."/>
            <person name="Preston R."/>
            <person name="Balija V."/>
            <person name="McCombie W.R."/>
            <person name="Chow T."/>
            <person name="Chen H."/>
            <person name="Chung M."/>
            <person name="Chen C."/>
            <person name="Shaw J."/>
            <person name="Wu H."/>
            <person name="Hsiao K."/>
            <person name="Chao Y."/>
            <person name="Chu M."/>
            <person name="Cheng C."/>
            <person name="Hour A."/>
            <person name="Lee P."/>
            <person name="Lin S."/>
            <person name="Lin Y."/>
            <person name="Liou J."/>
            <person name="Liu S."/>
            <person name="Hsing Y."/>
            <person name="Raghuvanshi S."/>
            <person name="Mohanty A."/>
            <person name="Bharti A.K."/>
            <person name="Gaur A."/>
            <person name="Gupta V."/>
            <person name="Kumar D."/>
            <person name="Ravi V."/>
            <person name="Vij S."/>
            <person name="Kapur A."/>
            <person name="Khurana P."/>
            <person name="Khurana P."/>
            <person name="Khurana J.P."/>
            <person name="Tyagi A.K."/>
            <person name="Gaikwad K."/>
            <person name="Singh A."/>
            <person name="Dalal V."/>
            <person name="Srivastava S."/>
            <person name="Dixit A."/>
            <person name="Pal A.K."/>
            <person name="Ghazi I.A."/>
            <person name="Yadav M."/>
            <person name="Pandit A."/>
            <person name="Bhargava A."/>
            <person name="Sureshbabu K."/>
            <person name="Batra K."/>
            <person name="Sharma T.R."/>
            <person name="Mohapatra T."/>
            <person name="Singh N.K."/>
            <person name="Messing J."/>
            <person name="Nelson A.B."/>
            <person name="Fuks G."/>
            <person name="Kavchok S."/>
            <person name="Keizer G."/>
            <person name="Linton E."/>
            <person name="Llaca V."/>
            <person name="Song R."/>
            <person name="Tanyolac B."/>
            <person name="Young S."/>
            <person name="Ho-Il K."/>
            <person name="Hahn J.H."/>
            <person name="Sangsakoo G."/>
            <person name="Vanavichit A."/>
            <person name="de Mattos Luiz.A.T."/>
            <person name="Zimmer P.D."/>
            <person name="Malone G."/>
            <person name="Dellagostin O."/>
            <person name="de Oliveira A.C."/>
            <person name="Bevan M."/>
            <person name="Bancroft I."/>
            <person name="Minx P."/>
            <person name="Cordum H."/>
            <person name="Wilson R."/>
            <person name="Cheng Z."/>
            <person name="Jin W."/>
            <person name="Jiang J."/>
            <person name="Leong S.A."/>
            <person name="Iwama H."/>
            <person name="Gojobori T."/>
            <person name="Itoh T."/>
            <person name="Niimura Y."/>
            <person name="Fujii Y."/>
            <person name="Habara T."/>
            <person name="Sakai H."/>
            <person name="Sato Y."/>
            <person name="Wilson G."/>
            <person name="Kumar K."/>
            <person name="McCouch S."/>
            <person name="Juretic N."/>
            <person name="Hoen D."/>
            <person name="Wright S."/>
            <person name="Bruskiewich R."/>
            <person name="Bureau T."/>
            <person name="Miyao A."/>
            <person name="Hirochika H."/>
            <person name="Nishikawa T."/>
            <person name="Kadowaki K."/>
            <person name="Sugiura M."/>
            <person name="Burr B."/>
            <person name="Sasaki T."/>
        </authorList>
    </citation>
    <scope>NUCLEOTIDE SEQUENCE [LARGE SCALE GENOMIC DNA]</scope>
    <source>
        <strain evidence="5">cv. Nipponbare</strain>
    </source>
</reference>
<dbReference type="EMBL" id="AP004261">
    <property type="protein sequence ID" value="BAC83331.1"/>
    <property type="molecule type" value="Genomic_DNA"/>
</dbReference>
<feature type="domain" description="No apical meristem-associated C-terminal" evidence="3">
    <location>
        <begin position="424"/>
        <end position="516"/>
    </location>
</feature>
<feature type="region of interest" description="Disordered" evidence="2">
    <location>
        <begin position="149"/>
        <end position="177"/>
    </location>
</feature>
<feature type="region of interest" description="Disordered" evidence="2">
    <location>
        <begin position="1"/>
        <end position="22"/>
    </location>
</feature>
<reference evidence="5" key="2">
    <citation type="journal article" date="2008" name="Nucleic Acids Res.">
        <title>The rice annotation project database (RAP-DB): 2008 update.</title>
        <authorList>
            <consortium name="The rice annotation project (RAP)"/>
        </authorList>
    </citation>
    <scope>GENOME REANNOTATION</scope>
    <source>
        <strain evidence="5">cv. Nipponbare</strain>
    </source>
</reference>
<evidence type="ECO:0000313" key="4">
    <source>
        <dbReference type="EMBL" id="BAC83331.1"/>
    </source>
</evidence>
<name>Q6ZF76_ORYSJ</name>
<dbReference type="PANTHER" id="PTHR45125:SF44">
    <property type="entry name" value="OS07G0554400 PROTEIN"/>
    <property type="match status" value="1"/>
</dbReference>
<evidence type="ECO:0000259" key="3">
    <source>
        <dbReference type="Pfam" id="PF14303"/>
    </source>
</evidence>
<dbReference type="InterPro" id="IPR029466">
    <property type="entry name" value="NAM-associated_C"/>
</dbReference>
<gene>
    <name evidence="4" type="primary">P0013G11.31</name>
</gene>
<evidence type="ECO:0000256" key="1">
    <source>
        <dbReference type="SAM" id="Coils"/>
    </source>
</evidence>
<sequence>MAKEGAAPPRGHHPPVPPRSRHRSACFSFSACCLRYSNSCVIEWEKADAITRRSSAEIPEVWRLEDTPACELNGRVGRIGRRQFYPADAVYLMHMHARQPAKCSRLAILRARARLRLSRRRRVARQRLSRQRRLARRRLYLQPLAAASRSAASRPATSRPAASRPPAARPAAAVSSSSLIPPPPRFYLPPYGMNWPASPLCPPVMAPSIVGFAPPSPTHPPRQPSEQIDEEVQEVTIPDADGTDPVEVDSASVDLGHGLSASEEEFNRGSYFGVPVTNFVSAQGSMEDGYFTNLMNEGGNTFNWSAEGSQPDYPKIQCIKEDVLLVSAWVNVSMDAIQGADQSRKCLNTFAGCVSRIENRPQSGANAEDKAGLLYTKEDEKNRTFQFMHCYKYLKDQPKTVSLKRKRTLLQLMLCSLREDLQGGRKREKQRQRSDQSKIDALDHLWAKKKEADAEKERQREERYRAALALEQQRINLEKEKLDFKRMIEEDRLLRLDTSAMSIEEQEYYKSVKTSILSRRSAST</sequence>
<accession>Q6ZF76</accession>
<feature type="coiled-coil region" evidence="1">
    <location>
        <begin position="447"/>
        <end position="490"/>
    </location>
</feature>
<dbReference type="PANTHER" id="PTHR45125">
    <property type="entry name" value="F21J9.4-RELATED"/>
    <property type="match status" value="1"/>
</dbReference>